<evidence type="ECO:0000313" key="2">
    <source>
        <dbReference type="Proteomes" id="UP000004741"/>
    </source>
</evidence>
<evidence type="ECO:0000313" key="1">
    <source>
        <dbReference type="EMBL" id="EJB96263.1"/>
    </source>
</evidence>
<gene>
    <name evidence="1" type="ORF">HPHPH34_1309</name>
</gene>
<proteinExistence type="predicted"/>
<organism evidence="1 2">
    <name type="scientific">Helicobacter pylori Hp H-34</name>
    <dbReference type="NCBI Taxonomy" id="992069"/>
    <lineage>
        <taxon>Bacteria</taxon>
        <taxon>Pseudomonadati</taxon>
        <taxon>Campylobacterota</taxon>
        <taxon>Epsilonproteobacteria</taxon>
        <taxon>Campylobacterales</taxon>
        <taxon>Helicobacteraceae</taxon>
        <taxon>Helicobacter</taxon>
    </lineage>
</organism>
<reference evidence="1 2" key="1">
    <citation type="journal article" date="2013" name="Pathog. Dis.">
        <title>Genome sequences of 65 Helicobacter pylori strains isolated from asymptomatic individuals and patients with gastric cancer, peptic ulcer disease, or gastritis.</title>
        <authorList>
            <person name="Blanchard T.G."/>
            <person name="Czinn S.J."/>
            <person name="Correa P."/>
            <person name="Nakazawa T."/>
            <person name="Keelan M."/>
            <person name="Morningstar L."/>
            <person name="Santana-Cruz I."/>
            <person name="Maroo A."/>
            <person name="McCracken C."/>
            <person name="Shefchek K."/>
            <person name="Daugherty S."/>
            <person name="Song Y."/>
            <person name="Fraser C.M."/>
            <person name="Fricke W.F."/>
        </authorList>
    </citation>
    <scope>NUCLEOTIDE SEQUENCE [LARGE SCALE GENOMIC DNA]</scope>
    <source>
        <strain evidence="1 2">Hp H-34</strain>
    </source>
</reference>
<dbReference type="EMBL" id="AKPH01000005">
    <property type="protein sequence ID" value="EJB96263.1"/>
    <property type="molecule type" value="Genomic_DNA"/>
</dbReference>
<comment type="caution">
    <text evidence="1">The sequence shown here is derived from an EMBL/GenBank/DDBJ whole genome shotgun (WGS) entry which is preliminary data.</text>
</comment>
<accession>J0ECJ1</accession>
<dbReference type="PATRIC" id="fig|992069.3.peg.1275"/>
<protein>
    <submittedName>
        <fullName evidence="1">Uncharacterized protein</fullName>
    </submittedName>
</protein>
<dbReference type="AlphaFoldDB" id="J0ECJ1"/>
<sequence>MRKQVITLLKKRSWGVRGILRGLRGVLSQNTPLSPYKMNLKYFLKGIT</sequence>
<name>J0ECJ1_HELPX</name>
<dbReference type="Proteomes" id="UP000004741">
    <property type="component" value="Unassembled WGS sequence"/>
</dbReference>